<evidence type="ECO:0000259" key="13">
    <source>
        <dbReference type="PROSITE" id="PS50160"/>
    </source>
</evidence>
<dbReference type="InterPro" id="IPR012308">
    <property type="entry name" value="DNA_ligase_ATP-dep_N"/>
</dbReference>
<dbReference type="Gene3D" id="2.40.50.140">
    <property type="entry name" value="Nucleic acid-binding proteins"/>
    <property type="match status" value="1"/>
</dbReference>
<dbReference type="EMBL" id="FNAN01000026">
    <property type="protein sequence ID" value="SDG95788.1"/>
    <property type="molecule type" value="Genomic_DNA"/>
</dbReference>
<dbReference type="Pfam" id="PF01068">
    <property type="entry name" value="DNA_ligase_A_M"/>
    <property type="match status" value="1"/>
</dbReference>
<keyword evidence="15" id="KW-1185">Reference proteome</keyword>
<keyword evidence="11" id="KW-0131">Cell cycle</keyword>
<dbReference type="InterPro" id="IPR012310">
    <property type="entry name" value="DNA_ligase_ATP-dep_cent"/>
</dbReference>
<dbReference type="GO" id="GO:0046872">
    <property type="term" value="F:metal ion binding"/>
    <property type="evidence" value="ECO:0007669"/>
    <property type="project" value="UniProtKB-KW"/>
</dbReference>
<dbReference type="Pfam" id="PF04675">
    <property type="entry name" value="DNA_ligase_A_N"/>
    <property type="match status" value="1"/>
</dbReference>
<dbReference type="GO" id="GO:0006310">
    <property type="term" value="P:DNA recombination"/>
    <property type="evidence" value="ECO:0007669"/>
    <property type="project" value="UniProtKB-KW"/>
</dbReference>
<dbReference type="STRING" id="659014.SAMN04487996_12624"/>
<dbReference type="PANTHER" id="PTHR45674">
    <property type="entry name" value="DNA LIGASE 1/3 FAMILY MEMBER"/>
    <property type="match status" value="1"/>
</dbReference>
<dbReference type="GO" id="GO:0006260">
    <property type="term" value="P:DNA replication"/>
    <property type="evidence" value="ECO:0007669"/>
    <property type="project" value="UniProtKB-KW"/>
</dbReference>
<accession>A0A1G7YGW6</accession>
<dbReference type="SUPFAM" id="SSF117018">
    <property type="entry name" value="ATP-dependent DNA ligase DNA-binding domain"/>
    <property type="match status" value="1"/>
</dbReference>
<keyword evidence="6" id="KW-0547">Nucleotide-binding</keyword>
<dbReference type="GO" id="GO:0003677">
    <property type="term" value="F:DNA binding"/>
    <property type="evidence" value="ECO:0007669"/>
    <property type="project" value="InterPro"/>
</dbReference>
<sequence>MKQFADLFMNLDRTNKTNAKVDLLKNYFLAAPDDDKLWALTLFTGRRPSFKVNRTQVKEWAAAEAGVPMWLFQESYHSVGDLGETISLLLPRTSIGGSDKSLSEWFRYLGMLPGMTDEEKHDHITQAWMQLSQLETFVFNKLLMGSFRIGVSQTLVVRALAEATETDSNVIAHRVMGQWDPLETTFEQLILDKGENDNASRPYPFFLAYPIEGDVADLGEASDWFAEWKWDGIRSQIIYRNKELFIWTRGEELSTEKFPELHFLSDVLPDGTVLDGEIVTYSNGRPMPFNVLQTRIGRKNLSKKVLEEAPVAFLAYDMLEANGVDIRGLTQEQRRAQLEALHANVPAQNYFNLSPLIDFKDWQALRDLHSQSRENIAEGFMIKRKASTYQVGRKKGDWWKWKIDPLSVDAVLIYAQKGSGRRAELFTDYTFAVWGDDGKLVPFAKAYSGLTDAEIGQVDYFIKRNVLEKFGPVRTVKPELVFEIGFEGINESTRHKSGIAVRFPRILRWRKDKKAEEADSLGSLKEILGNYK</sequence>
<keyword evidence="4" id="KW-0235">DNA replication</keyword>
<dbReference type="OrthoDB" id="9767858at2"/>
<proteinExistence type="predicted"/>
<evidence type="ECO:0000256" key="5">
    <source>
        <dbReference type="ARBA" id="ARBA00022723"/>
    </source>
</evidence>
<dbReference type="EC" id="6.5.1.1" evidence="1"/>
<dbReference type="GO" id="GO:0003910">
    <property type="term" value="F:DNA ligase (ATP) activity"/>
    <property type="evidence" value="ECO:0007669"/>
    <property type="project" value="UniProtKB-EC"/>
</dbReference>
<evidence type="ECO:0000313" key="14">
    <source>
        <dbReference type="EMBL" id="SDG95788.1"/>
    </source>
</evidence>
<evidence type="ECO:0000256" key="11">
    <source>
        <dbReference type="ARBA" id="ARBA00023306"/>
    </source>
</evidence>
<evidence type="ECO:0000256" key="10">
    <source>
        <dbReference type="ARBA" id="ARBA00023204"/>
    </source>
</evidence>
<evidence type="ECO:0000256" key="3">
    <source>
        <dbReference type="ARBA" id="ARBA00022618"/>
    </source>
</evidence>
<dbReference type="SUPFAM" id="SSF50249">
    <property type="entry name" value="Nucleic acid-binding proteins"/>
    <property type="match status" value="1"/>
</dbReference>
<dbReference type="Proteomes" id="UP000198748">
    <property type="component" value="Unassembled WGS sequence"/>
</dbReference>
<evidence type="ECO:0000256" key="8">
    <source>
        <dbReference type="ARBA" id="ARBA00022840"/>
    </source>
</evidence>
<evidence type="ECO:0000256" key="12">
    <source>
        <dbReference type="ARBA" id="ARBA00034003"/>
    </source>
</evidence>
<dbReference type="NCBIfam" id="NF006701">
    <property type="entry name" value="PRK09247.1"/>
    <property type="match status" value="1"/>
</dbReference>
<dbReference type="InterPro" id="IPR026333">
    <property type="entry name" value="ATP_dep_DNA_lig_pp_1105_fam"/>
</dbReference>
<evidence type="ECO:0000313" key="15">
    <source>
        <dbReference type="Proteomes" id="UP000198748"/>
    </source>
</evidence>
<evidence type="ECO:0000256" key="4">
    <source>
        <dbReference type="ARBA" id="ARBA00022705"/>
    </source>
</evidence>
<organism evidence="14 15">
    <name type="scientific">Dyadobacter soli</name>
    <dbReference type="NCBI Taxonomy" id="659014"/>
    <lineage>
        <taxon>Bacteria</taxon>
        <taxon>Pseudomonadati</taxon>
        <taxon>Bacteroidota</taxon>
        <taxon>Cytophagia</taxon>
        <taxon>Cytophagales</taxon>
        <taxon>Spirosomataceae</taxon>
        <taxon>Dyadobacter</taxon>
    </lineage>
</organism>
<keyword evidence="2 14" id="KW-0436">Ligase</keyword>
<reference evidence="15" key="1">
    <citation type="submission" date="2016-10" db="EMBL/GenBank/DDBJ databases">
        <authorList>
            <person name="Varghese N."/>
            <person name="Submissions S."/>
        </authorList>
    </citation>
    <scope>NUCLEOTIDE SEQUENCE [LARGE SCALE GENOMIC DNA]</scope>
    <source>
        <strain evidence="15">DSM 25329</strain>
    </source>
</reference>
<dbReference type="Pfam" id="PF04679">
    <property type="entry name" value="DNA_ligase_A_C"/>
    <property type="match status" value="1"/>
</dbReference>
<feature type="domain" description="ATP-dependent DNA ligase family profile" evidence="13">
    <location>
        <begin position="304"/>
        <end position="435"/>
    </location>
</feature>
<evidence type="ECO:0000256" key="6">
    <source>
        <dbReference type="ARBA" id="ARBA00022741"/>
    </source>
</evidence>
<dbReference type="Gene3D" id="1.10.3260.10">
    <property type="entry name" value="DNA ligase, ATP-dependent, N-terminal domain"/>
    <property type="match status" value="1"/>
</dbReference>
<comment type="catalytic activity">
    <reaction evidence="12">
        <text>ATP + (deoxyribonucleotide)n-3'-hydroxyl + 5'-phospho-(deoxyribonucleotide)m = (deoxyribonucleotide)n+m + AMP + diphosphate.</text>
        <dbReference type="EC" id="6.5.1.1"/>
    </reaction>
</comment>
<dbReference type="GO" id="GO:0051301">
    <property type="term" value="P:cell division"/>
    <property type="evidence" value="ECO:0007669"/>
    <property type="project" value="UniProtKB-KW"/>
</dbReference>
<keyword evidence="3" id="KW-0132">Cell division</keyword>
<dbReference type="InterPro" id="IPR050191">
    <property type="entry name" value="ATP-dep_DNA_ligase"/>
</dbReference>
<evidence type="ECO:0000256" key="7">
    <source>
        <dbReference type="ARBA" id="ARBA00022763"/>
    </source>
</evidence>
<dbReference type="CDD" id="cd07972">
    <property type="entry name" value="OBF_DNA_ligase_Arch_LigB"/>
    <property type="match status" value="1"/>
</dbReference>
<dbReference type="PROSITE" id="PS50160">
    <property type="entry name" value="DNA_LIGASE_A3"/>
    <property type="match status" value="1"/>
</dbReference>
<dbReference type="Gene3D" id="3.30.470.30">
    <property type="entry name" value="DNA ligase/mRNA capping enzyme"/>
    <property type="match status" value="1"/>
</dbReference>
<dbReference type="GO" id="GO:0006281">
    <property type="term" value="P:DNA repair"/>
    <property type="evidence" value="ECO:0007669"/>
    <property type="project" value="UniProtKB-KW"/>
</dbReference>
<dbReference type="NCBIfam" id="TIGR04120">
    <property type="entry name" value="DNA_lig_bact"/>
    <property type="match status" value="1"/>
</dbReference>
<name>A0A1G7YGW6_9BACT</name>
<dbReference type="GO" id="GO:0005524">
    <property type="term" value="F:ATP binding"/>
    <property type="evidence" value="ECO:0007669"/>
    <property type="project" value="UniProtKB-KW"/>
</dbReference>
<keyword evidence="9" id="KW-0233">DNA recombination</keyword>
<gene>
    <name evidence="14" type="ORF">SAMN04487996_12624</name>
</gene>
<dbReference type="PANTHER" id="PTHR45674:SF13">
    <property type="entry name" value="DNA LIGASE-RELATED"/>
    <property type="match status" value="1"/>
</dbReference>
<dbReference type="SUPFAM" id="SSF56091">
    <property type="entry name" value="DNA ligase/mRNA capping enzyme, catalytic domain"/>
    <property type="match status" value="1"/>
</dbReference>
<keyword evidence="7" id="KW-0227">DNA damage</keyword>
<evidence type="ECO:0000256" key="9">
    <source>
        <dbReference type="ARBA" id="ARBA00023172"/>
    </source>
</evidence>
<evidence type="ECO:0000256" key="2">
    <source>
        <dbReference type="ARBA" id="ARBA00022598"/>
    </source>
</evidence>
<dbReference type="CDD" id="cd07897">
    <property type="entry name" value="Adenylation_DNA_ligase_Bac1"/>
    <property type="match status" value="1"/>
</dbReference>
<dbReference type="InterPro" id="IPR036599">
    <property type="entry name" value="DNA_ligase_N_sf"/>
</dbReference>
<dbReference type="InterPro" id="IPR012309">
    <property type="entry name" value="DNA_ligase_ATP-dep_C"/>
</dbReference>
<keyword evidence="10" id="KW-0234">DNA repair</keyword>
<dbReference type="InterPro" id="IPR012340">
    <property type="entry name" value="NA-bd_OB-fold"/>
</dbReference>
<protein>
    <recommendedName>
        <fullName evidence="1">DNA ligase (ATP)</fullName>
        <ecNumber evidence="1">6.5.1.1</ecNumber>
    </recommendedName>
</protein>
<dbReference type="AlphaFoldDB" id="A0A1G7YGW6"/>
<keyword evidence="8" id="KW-0067">ATP-binding</keyword>
<keyword evidence="5" id="KW-0479">Metal-binding</keyword>
<dbReference type="RefSeq" id="WP_090157120.1">
    <property type="nucleotide sequence ID" value="NZ_FNAN01000026.1"/>
</dbReference>
<evidence type="ECO:0000256" key="1">
    <source>
        <dbReference type="ARBA" id="ARBA00012727"/>
    </source>
</evidence>